<dbReference type="SMART" id="SM00284">
    <property type="entry name" value="OLF"/>
    <property type="match status" value="1"/>
</dbReference>
<dbReference type="AlphaFoldDB" id="A0A4U5UJW7"/>
<feature type="region of interest" description="Disordered" evidence="4">
    <location>
        <begin position="33"/>
        <end position="70"/>
    </location>
</feature>
<keyword evidence="2" id="KW-0964">Secreted</keyword>
<dbReference type="InterPro" id="IPR003112">
    <property type="entry name" value="Olfac-like_dom"/>
</dbReference>
<dbReference type="PANTHER" id="PTHR23192:SF37">
    <property type="entry name" value="OLFACTOMEDIN-LIKE PROTEIN 2B"/>
    <property type="match status" value="1"/>
</dbReference>
<comment type="subcellular location">
    <subcellularLocation>
        <location evidence="1">Secreted</location>
    </subcellularLocation>
</comment>
<evidence type="ECO:0000256" key="3">
    <source>
        <dbReference type="PROSITE-ProRule" id="PRU00446"/>
    </source>
</evidence>
<accession>A0A4U5UJW7</accession>
<sequence>MFGRVVCCNSTPPCQLDQIRLLSALLPLQQMPAAPSQTARSLSTHSHAPKTRGEGEDPGSQFESKAEQDDMLQEEIDDQENILSKLLGDYDKVKALSEGSDCRCKCVVRPLSRSACRRIEEGSATAQDFYTVETITSGPQCKCACIAPPSAVNPCEGEFRLKKLREAGKENVKLSTILELLEGSFYGMDLLKLHSVTNKLLHRMEHIEKVVSLNNTTDVVRPQESPPTQADVTESPPTSPPHRHQDKKRLGEVNGAAVYRNSEKKYEEKFIGNNPSFLKTDGSAQIIDIKPQVTPRNVANREASQVSKTSPNGMIIRGMTFYKSEPDPMVADDGEPGENFFEYHGFSGDGPINLFIEENLLQHRPPRPRMRAGPRSFRPKTTGPLHDTKKTSQSTKPKETEHTSETHNESINAIRTTSVDKQSETSATSVPTTTTQKARTIDTNAPLTTQGVTAGITKWSIPLMAEPADTSLSTTAKATTEATRKNETQPSENKTTMEIPSAFTTRSIPTTMMDTSTVKVTKQMQTIPSSTAVHSSTLASNTATEPSTTMPTSTMTITTYAAPTSTPIQPTAASTTATSTQAATTTPEEGTESTFFSSSTLPPTTQKLTTLSPHTSVEGKKRKYKISWDEEEGAEEPRELDEPMQKQEESPPRKPGECKDTLATISEPITHNTYGRNEGAWMKDPKSENDKIYVTNFYYGNNLLEFRNLEVAFTNSYKLPYNWIGTGHVVYDGAFYFSRAFSRDVIKYDLRQRYVAAWTMLHDALIEETSTPWEWRSHSDVNFAVDESGLWIVYPALDDEGFLQEVVVLSRLNPSDLSMQRETTWRTGLKRNQYGNCFIICGVLYAVDSYNQRDANLEYAFDTHTNTQMIPRMPFTNNYTYTTQIDYNPKEGVLYAWDNGHQVTYDIKFAYVDP</sequence>
<keyword evidence="7" id="KW-1185">Reference proteome</keyword>
<feature type="compositionally biased region" description="Low complexity" evidence="4">
    <location>
        <begin position="542"/>
        <end position="552"/>
    </location>
</feature>
<feature type="domain" description="Olfactomedin-like" evidence="5">
    <location>
        <begin position="657"/>
        <end position="911"/>
    </location>
</feature>
<dbReference type="PROSITE" id="PS51132">
    <property type="entry name" value="OLF"/>
    <property type="match status" value="1"/>
</dbReference>
<dbReference type="Proteomes" id="UP000298787">
    <property type="component" value="Chromosome 8"/>
</dbReference>
<dbReference type="PANTHER" id="PTHR23192">
    <property type="entry name" value="OLFACTOMEDIN-RELATED"/>
    <property type="match status" value="1"/>
</dbReference>
<feature type="compositionally biased region" description="Polar residues" evidence="4">
    <location>
        <begin position="436"/>
        <end position="445"/>
    </location>
</feature>
<comment type="caution">
    <text evidence="3">Lacks conserved residue(s) required for the propagation of feature annotation.</text>
</comment>
<evidence type="ECO:0000313" key="6">
    <source>
        <dbReference type="EMBL" id="TKS74531.1"/>
    </source>
</evidence>
<evidence type="ECO:0000256" key="4">
    <source>
        <dbReference type="SAM" id="MobiDB-lite"/>
    </source>
</evidence>
<feature type="region of interest" description="Disordered" evidence="4">
    <location>
        <begin position="362"/>
        <end position="445"/>
    </location>
</feature>
<feature type="compositionally biased region" description="Polar residues" evidence="4">
    <location>
        <begin position="529"/>
        <end position="541"/>
    </location>
</feature>
<feature type="compositionally biased region" description="Polar residues" evidence="4">
    <location>
        <begin position="35"/>
        <end position="46"/>
    </location>
</feature>
<feature type="region of interest" description="Disordered" evidence="4">
    <location>
        <begin position="564"/>
        <end position="658"/>
    </location>
</feature>
<feature type="compositionally biased region" description="Low complexity" evidence="4">
    <location>
        <begin position="470"/>
        <end position="481"/>
    </location>
</feature>
<feature type="region of interest" description="Disordered" evidence="4">
    <location>
        <begin position="215"/>
        <end position="253"/>
    </location>
</feature>
<evidence type="ECO:0000313" key="7">
    <source>
        <dbReference type="Proteomes" id="UP000298787"/>
    </source>
</evidence>
<reference evidence="6 7" key="1">
    <citation type="submission" date="2019-01" db="EMBL/GenBank/DDBJ databases">
        <title>Genome Assembly of Collichthys lucidus.</title>
        <authorList>
            <person name="Cai M."/>
            <person name="Xiao S."/>
        </authorList>
    </citation>
    <scope>NUCLEOTIDE SEQUENCE [LARGE SCALE GENOMIC DNA]</scope>
    <source>
        <strain evidence="6">JT15FE1705JMU</strain>
        <tissue evidence="6">Muscle</tissue>
    </source>
</reference>
<dbReference type="Pfam" id="PF02191">
    <property type="entry name" value="OLF"/>
    <property type="match status" value="1"/>
</dbReference>
<evidence type="ECO:0000256" key="1">
    <source>
        <dbReference type="ARBA" id="ARBA00004613"/>
    </source>
</evidence>
<dbReference type="InterPro" id="IPR050605">
    <property type="entry name" value="Olfactomedin-like_domain"/>
</dbReference>
<feature type="compositionally biased region" description="Low complexity" evidence="4">
    <location>
        <begin position="424"/>
        <end position="435"/>
    </location>
</feature>
<feature type="region of interest" description="Disordered" evidence="4">
    <location>
        <begin position="470"/>
        <end position="495"/>
    </location>
</feature>
<feature type="region of interest" description="Disordered" evidence="4">
    <location>
        <begin position="529"/>
        <end position="552"/>
    </location>
</feature>
<organism evidence="6 7">
    <name type="scientific">Collichthys lucidus</name>
    <name type="common">Big head croaker</name>
    <name type="synonym">Sciaena lucida</name>
    <dbReference type="NCBI Taxonomy" id="240159"/>
    <lineage>
        <taxon>Eukaryota</taxon>
        <taxon>Metazoa</taxon>
        <taxon>Chordata</taxon>
        <taxon>Craniata</taxon>
        <taxon>Vertebrata</taxon>
        <taxon>Euteleostomi</taxon>
        <taxon>Actinopterygii</taxon>
        <taxon>Neopterygii</taxon>
        <taxon>Teleostei</taxon>
        <taxon>Neoteleostei</taxon>
        <taxon>Acanthomorphata</taxon>
        <taxon>Eupercaria</taxon>
        <taxon>Sciaenidae</taxon>
        <taxon>Collichthys</taxon>
    </lineage>
</organism>
<feature type="compositionally biased region" description="Basic and acidic residues" evidence="4">
    <location>
        <begin position="635"/>
        <end position="658"/>
    </location>
</feature>
<evidence type="ECO:0000259" key="5">
    <source>
        <dbReference type="PROSITE" id="PS51132"/>
    </source>
</evidence>
<evidence type="ECO:0000256" key="2">
    <source>
        <dbReference type="ARBA" id="ARBA00022525"/>
    </source>
</evidence>
<feature type="compositionally biased region" description="Polar residues" evidence="4">
    <location>
        <begin position="411"/>
        <end position="420"/>
    </location>
</feature>
<feature type="compositionally biased region" description="Polar residues" evidence="4">
    <location>
        <begin position="226"/>
        <end position="236"/>
    </location>
</feature>
<dbReference type="GO" id="GO:0005615">
    <property type="term" value="C:extracellular space"/>
    <property type="evidence" value="ECO:0007669"/>
    <property type="project" value="TreeGrafter"/>
</dbReference>
<proteinExistence type="predicted"/>
<name>A0A4U5UJW7_COLLU</name>
<feature type="compositionally biased region" description="Low complexity" evidence="4">
    <location>
        <begin position="564"/>
        <end position="613"/>
    </location>
</feature>
<feature type="compositionally biased region" description="Basic and acidic residues" evidence="4">
    <location>
        <begin position="386"/>
        <end position="408"/>
    </location>
</feature>
<dbReference type="GO" id="GO:0007165">
    <property type="term" value="P:signal transduction"/>
    <property type="evidence" value="ECO:0007669"/>
    <property type="project" value="TreeGrafter"/>
</dbReference>
<dbReference type="EMBL" id="CM014085">
    <property type="protein sequence ID" value="TKS74531.1"/>
    <property type="molecule type" value="Genomic_DNA"/>
</dbReference>
<protein>
    <submittedName>
        <fullName evidence="6">Olfactomedin-like protein 2B</fullName>
    </submittedName>
</protein>
<gene>
    <name evidence="6" type="ORF">D9C73_008614</name>
</gene>